<keyword evidence="2" id="KW-1185">Reference proteome</keyword>
<dbReference type="Proteomes" id="UP001500101">
    <property type="component" value="Unassembled WGS sequence"/>
</dbReference>
<dbReference type="EMBL" id="BAAAZI010000004">
    <property type="protein sequence ID" value="GAA4133294.1"/>
    <property type="molecule type" value="Genomic_DNA"/>
</dbReference>
<dbReference type="Gene3D" id="1.25.40.10">
    <property type="entry name" value="Tetratricopeptide repeat domain"/>
    <property type="match status" value="1"/>
</dbReference>
<gene>
    <name evidence="1" type="ORF">GCM10022216_05260</name>
</gene>
<organism evidence="1 2">
    <name type="scientific">Sphingobacterium kyonggiense</name>
    <dbReference type="NCBI Taxonomy" id="714075"/>
    <lineage>
        <taxon>Bacteria</taxon>
        <taxon>Pseudomonadati</taxon>
        <taxon>Bacteroidota</taxon>
        <taxon>Sphingobacteriia</taxon>
        <taxon>Sphingobacteriales</taxon>
        <taxon>Sphingobacteriaceae</taxon>
        <taxon>Sphingobacterium</taxon>
    </lineage>
</organism>
<evidence type="ECO:0000313" key="2">
    <source>
        <dbReference type="Proteomes" id="UP001500101"/>
    </source>
</evidence>
<evidence type="ECO:0000313" key="1">
    <source>
        <dbReference type="EMBL" id="GAA4133294.1"/>
    </source>
</evidence>
<protein>
    <recommendedName>
        <fullName evidence="3">Outer membrane protein with beta-barrel domain</fullName>
    </recommendedName>
</protein>
<sequence length="727" mass="79598">MKTIKNMTFLFVAGILVLYLGSCATAGRYQDKNQEVFAQMEFSNFQAASLSLDAMSFFQKDRNKLLYFMEKGKLEHMLGNFARSNSFFEQAYILLDDGIKNSVGTSIVSNLSNPMMEKYKGEDFEKVLIHYYKALNFYQLGKADTALIEAKRINIKLNELNDKYPDNKNKYQYDAFAQILQGVIYESLSQTNDAFIAYRNAEKIYDDNGGIYMGVATPLQLKKDLLRTSKVLGFTQEHKDYLKKYPNTPVETIKNSAIVFWENGLGPKKSQMTLSANGALGTFVGTYSDDNTQIILPIPAGLNIGINVVAFPEYIKGTPAFQKASLQIDGREQYLEVSQDLTAIAKQCLKDRAFRDALKTAARFASKKAASFGLKKLAGHFGGALAEDLVGLGADAVGAATEKADTRNWQSLPATISYTRVALPEKGEKKIPMTKYGSQTVVDTIVLKASDRMQIISLFDINNSAMGGSNIVQGNAVAGTATISGNTITAGNNTAALVEAAQAAQKQPLPSNAGKGSLLVQLSGDNAQIVEQEAKQEAPSTTYGTGGIGLSFGLGVLEEDGIGSVGDYGMPTFQLDYTGLKNHLNGKFAHGPSISLDYYYSSDDLFEDSFAVLDFTVGYGIRKYFSSKQDRLSGFYLTAIPTIGINFLEVDESSATYEFLKLKNSFDVSLKTGLGYDFAVGNAKKDRIGIAVMFGIGFLNRNMSEFKEDMPIKSAFMGTRLTYEFGN</sequence>
<proteinExistence type="predicted"/>
<name>A0ABP7YAK7_9SPHI</name>
<accession>A0ABP7YAK7</accession>
<dbReference type="RefSeq" id="WP_344673128.1">
    <property type="nucleotide sequence ID" value="NZ_BAAAZI010000004.1"/>
</dbReference>
<evidence type="ECO:0008006" key="3">
    <source>
        <dbReference type="Google" id="ProtNLM"/>
    </source>
</evidence>
<comment type="caution">
    <text evidence="1">The sequence shown here is derived from an EMBL/GenBank/DDBJ whole genome shotgun (WGS) entry which is preliminary data.</text>
</comment>
<dbReference type="InterPro" id="IPR011990">
    <property type="entry name" value="TPR-like_helical_dom_sf"/>
</dbReference>
<dbReference type="SUPFAM" id="SSF48452">
    <property type="entry name" value="TPR-like"/>
    <property type="match status" value="1"/>
</dbReference>
<reference evidence="2" key="1">
    <citation type="journal article" date="2019" name="Int. J. Syst. Evol. Microbiol.">
        <title>The Global Catalogue of Microorganisms (GCM) 10K type strain sequencing project: providing services to taxonomists for standard genome sequencing and annotation.</title>
        <authorList>
            <consortium name="The Broad Institute Genomics Platform"/>
            <consortium name="The Broad Institute Genome Sequencing Center for Infectious Disease"/>
            <person name="Wu L."/>
            <person name="Ma J."/>
        </authorList>
    </citation>
    <scope>NUCLEOTIDE SEQUENCE [LARGE SCALE GENOMIC DNA]</scope>
    <source>
        <strain evidence="2">JCM 16704</strain>
    </source>
</reference>